<gene>
    <name evidence="2" type="ORF">N309_05516</name>
</gene>
<feature type="non-terminal residue" evidence="2">
    <location>
        <position position="1"/>
    </location>
</feature>
<evidence type="ECO:0000256" key="1">
    <source>
        <dbReference type="SAM" id="MobiDB-lite"/>
    </source>
</evidence>
<feature type="non-terminal residue" evidence="2">
    <location>
        <position position="46"/>
    </location>
</feature>
<organism evidence="2 3">
    <name type="scientific">Tinamus guttatus</name>
    <name type="common">White-throated tinamou</name>
    <dbReference type="NCBI Taxonomy" id="94827"/>
    <lineage>
        <taxon>Eukaryota</taxon>
        <taxon>Metazoa</taxon>
        <taxon>Chordata</taxon>
        <taxon>Craniata</taxon>
        <taxon>Vertebrata</taxon>
        <taxon>Euteleostomi</taxon>
        <taxon>Archelosauria</taxon>
        <taxon>Archosauria</taxon>
        <taxon>Dinosauria</taxon>
        <taxon>Saurischia</taxon>
        <taxon>Theropoda</taxon>
        <taxon>Coelurosauria</taxon>
        <taxon>Aves</taxon>
        <taxon>Palaeognathae</taxon>
        <taxon>Tinamiformes</taxon>
        <taxon>Tinamidae</taxon>
        <taxon>Tinamus</taxon>
    </lineage>
</organism>
<sequence>LQEPVHCDDKSDIICRQAYGCEHNDHGDQSSLRNTCSPNAGSCSCD</sequence>
<dbReference type="AlphaFoldDB" id="A0A099Z3K5"/>
<evidence type="ECO:0000313" key="3">
    <source>
        <dbReference type="Proteomes" id="UP000053641"/>
    </source>
</evidence>
<dbReference type="Proteomes" id="UP000053641">
    <property type="component" value="Unassembled WGS sequence"/>
</dbReference>
<feature type="compositionally biased region" description="Polar residues" evidence="1">
    <location>
        <begin position="29"/>
        <end position="46"/>
    </location>
</feature>
<proteinExistence type="predicted"/>
<accession>A0A099Z3K5</accession>
<reference evidence="2 3" key="1">
    <citation type="submission" date="2014-06" db="EMBL/GenBank/DDBJ databases">
        <title>Genome evolution of avian class.</title>
        <authorList>
            <person name="Zhang G."/>
            <person name="Li C."/>
        </authorList>
    </citation>
    <scope>NUCLEOTIDE SEQUENCE [LARGE SCALE GENOMIC DNA]</scope>
    <source>
        <strain evidence="2">BGI_N309</strain>
    </source>
</reference>
<name>A0A099Z3K5_TINGU</name>
<feature type="region of interest" description="Disordered" evidence="1">
    <location>
        <begin position="25"/>
        <end position="46"/>
    </location>
</feature>
<protein>
    <submittedName>
        <fullName evidence="2">Uncharacterized protein</fullName>
    </submittedName>
</protein>
<keyword evidence="3" id="KW-1185">Reference proteome</keyword>
<evidence type="ECO:0000313" key="2">
    <source>
        <dbReference type="EMBL" id="KGL77009.1"/>
    </source>
</evidence>
<dbReference type="EMBL" id="KL889648">
    <property type="protein sequence ID" value="KGL77009.1"/>
    <property type="molecule type" value="Genomic_DNA"/>
</dbReference>